<sequence length="63" mass="6945">MLQSIERRGRNRIGEAAAVAFKAGKQPYTMTRSFPDLTAIGDTIRTRSGLKGFFSALLPPYNV</sequence>
<evidence type="ECO:0000313" key="1">
    <source>
        <dbReference type="EMBL" id="AYB42117.1"/>
    </source>
</evidence>
<reference evidence="1 2" key="1">
    <citation type="submission" date="2018-09" db="EMBL/GenBank/DDBJ databases">
        <title>Genome Sequence of Paenibacillus lautus Strain E7593-69, Azo Dye-Degrading Bacteria, Isolated from Commercial Tattoo Inks.</title>
        <authorList>
            <person name="Nho S.W."/>
            <person name="Kim S.-J."/>
            <person name="Kweon O."/>
            <person name="Cerniglia C.E."/>
        </authorList>
    </citation>
    <scope>NUCLEOTIDE SEQUENCE [LARGE SCALE GENOMIC DNA]</scope>
    <source>
        <strain evidence="1 2">E7593-69</strain>
    </source>
</reference>
<accession>A0A385TI56</accession>
<dbReference type="EMBL" id="CP032412">
    <property type="protein sequence ID" value="AYB42117.1"/>
    <property type="molecule type" value="Genomic_DNA"/>
</dbReference>
<evidence type="ECO:0000313" key="2">
    <source>
        <dbReference type="Proteomes" id="UP000266552"/>
    </source>
</evidence>
<dbReference type="Proteomes" id="UP000266552">
    <property type="component" value="Chromosome"/>
</dbReference>
<dbReference type="KEGG" id="plw:D5F53_01910"/>
<gene>
    <name evidence="1" type="ORF">D5F53_01910</name>
</gene>
<organism evidence="1 2">
    <name type="scientific">Paenibacillus lautus</name>
    <name type="common">Bacillus lautus</name>
    <dbReference type="NCBI Taxonomy" id="1401"/>
    <lineage>
        <taxon>Bacteria</taxon>
        <taxon>Bacillati</taxon>
        <taxon>Bacillota</taxon>
        <taxon>Bacilli</taxon>
        <taxon>Bacillales</taxon>
        <taxon>Paenibacillaceae</taxon>
        <taxon>Paenibacillus</taxon>
    </lineage>
</organism>
<name>A0A385TI56_PAELA</name>
<protein>
    <submittedName>
        <fullName evidence="1">Uncharacterized protein</fullName>
    </submittedName>
</protein>
<proteinExistence type="predicted"/>
<keyword evidence="2" id="KW-1185">Reference proteome</keyword>
<dbReference type="AlphaFoldDB" id="A0A385TI56"/>